<accession>A0ABW1H3G4</accession>
<dbReference type="RefSeq" id="WP_377510487.1">
    <property type="nucleotide sequence ID" value="NZ_JBHSQS010000006.1"/>
</dbReference>
<dbReference type="PROSITE" id="PS50928">
    <property type="entry name" value="ABC_TM1"/>
    <property type="match status" value="1"/>
</dbReference>
<proteinExistence type="inferred from homology"/>
<keyword evidence="10" id="KW-1185">Reference proteome</keyword>
<evidence type="ECO:0000313" key="9">
    <source>
        <dbReference type="EMBL" id="MFC5924229.1"/>
    </source>
</evidence>
<name>A0ABW1H3G4_9ACTN</name>
<evidence type="ECO:0000256" key="3">
    <source>
        <dbReference type="ARBA" id="ARBA00022475"/>
    </source>
</evidence>
<feature type="domain" description="ABC transmembrane type-1" evidence="8">
    <location>
        <begin position="58"/>
        <end position="250"/>
    </location>
</feature>
<dbReference type="Pfam" id="PF00528">
    <property type="entry name" value="BPD_transp_1"/>
    <property type="match status" value="1"/>
</dbReference>
<comment type="similarity">
    <text evidence="7">Belongs to the binding-protein-dependent transport system permease family.</text>
</comment>
<evidence type="ECO:0000256" key="1">
    <source>
        <dbReference type="ARBA" id="ARBA00004651"/>
    </source>
</evidence>
<sequence length="265" mass="28838">MIFYAIVMLVPMYLLVINSFKSQADILTNPLTIDLSKATTRHLVDAWNSPSFSIPRGYGTTIGLLLAVNAVAILSSVTGAYVLARTPTVLFRAILLFFVAGMFIPTQVVLVPTIFVLKALGLMGTLPGLILFQAATMIPFTLFVFTGYIRMLPKALDEAASVDGAGHYYILWRIIFPLMKPIVATVFVLNSLSAWNDFASPQMILGPGSQFYTVTTGVYAAVGQYSADYTRIYPTLLLAVIPILLIFVFMQRFVMSGLAAGAVKG</sequence>
<dbReference type="InterPro" id="IPR035906">
    <property type="entry name" value="MetI-like_sf"/>
</dbReference>
<keyword evidence="3" id="KW-1003">Cell membrane</keyword>
<keyword evidence="5 7" id="KW-1133">Transmembrane helix</keyword>
<keyword evidence="2 7" id="KW-0813">Transport</keyword>
<dbReference type="InterPro" id="IPR000515">
    <property type="entry name" value="MetI-like"/>
</dbReference>
<feature type="transmembrane region" description="Helical" evidence="7">
    <location>
        <begin position="170"/>
        <end position="189"/>
    </location>
</feature>
<dbReference type="Proteomes" id="UP001596226">
    <property type="component" value="Unassembled WGS sequence"/>
</dbReference>
<dbReference type="EMBL" id="JBHSQS010000006">
    <property type="protein sequence ID" value="MFC5924229.1"/>
    <property type="molecule type" value="Genomic_DNA"/>
</dbReference>
<evidence type="ECO:0000259" key="8">
    <source>
        <dbReference type="PROSITE" id="PS50928"/>
    </source>
</evidence>
<evidence type="ECO:0000256" key="5">
    <source>
        <dbReference type="ARBA" id="ARBA00022989"/>
    </source>
</evidence>
<comment type="subcellular location">
    <subcellularLocation>
        <location evidence="1 7">Cell membrane</location>
        <topology evidence="1 7">Multi-pass membrane protein</topology>
    </subcellularLocation>
</comment>
<evidence type="ECO:0000256" key="2">
    <source>
        <dbReference type="ARBA" id="ARBA00022448"/>
    </source>
</evidence>
<dbReference type="PANTHER" id="PTHR43744">
    <property type="entry name" value="ABC TRANSPORTER PERMEASE PROTEIN MG189-RELATED-RELATED"/>
    <property type="match status" value="1"/>
</dbReference>
<evidence type="ECO:0000256" key="7">
    <source>
        <dbReference type="RuleBase" id="RU363032"/>
    </source>
</evidence>
<dbReference type="PANTHER" id="PTHR43744:SF8">
    <property type="entry name" value="SN-GLYCEROL-3-PHOSPHATE TRANSPORT SYSTEM PERMEASE PROTEIN UGPE"/>
    <property type="match status" value="1"/>
</dbReference>
<dbReference type="SUPFAM" id="SSF161098">
    <property type="entry name" value="MetI-like"/>
    <property type="match status" value="1"/>
</dbReference>
<organism evidence="9 10">
    <name type="scientific">Micromonospora vulcania</name>
    <dbReference type="NCBI Taxonomy" id="1441873"/>
    <lineage>
        <taxon>Bacteria</taxon>
        <taxon>Bacillati</taxon>
        <taxon>Actinomycetota</taxon>
        <taxon>Actinomycetes</taxon>
        <taxon>Micromonosporales</taxon>
        <taxon>Micromonosporaceae</taxon>
        <taxon>Micromonospora</taxon>
    </lineage>
</organism>
<evidence type="ECO:0000256" key="4">
    <source>
        <dbReference type="ARBA" id="ARBA00022692"/>
    </source>
</evidence>
<feature type="transmembrane region" description="Helical" evidence="7">
    <location>
        <begin position="95"/>
        <end position="117"/>
    </location>
</feature>
<evidence type="ECO:0000313" key="10">
    <source>
        <dbReference type="Proteomes" id="UP001596226"/>
    </source>
</evidence>
<reference evidence="10" key="1">
    <citation type="journal article" date="2019" name="Int. J. Syst. Evol. Microbiol.">
        <title>The Global Catalogue of Microorganisms (GCM) 10K type strain sequencing project: providing services to taxonomists for standard genome sequencing and annotation.</title>
        <authorList>
            <consortium name="The Broad Institute Genomics Platform"/>
            <consortium name="The Broad Institute Genome Sequencing Center for Infectious Disease"/>
            <person name="Wu L."/>
            <person name="Ma J."/>
        </authorList>
    </citation>
    <scope>NUCLEOTIDE SEQUENCE [LARGE SCALE GENOMIC DNA]</scope>
    <source>
        <strain evidence="10">CGMCC 4.7144</strain>
    </source>
</reference>
<dbReference type="Gene3D" id="1.10.3720.10">
    <property type="entry name" value="MetI-like"/>
    <property type="match status" value="1"/>
</dbReference>
<gene>
    <name evidence="9" type="ORF">ACFQGL_12830</name>
</gene>
<dbReference type="CDD" id="cd06261">
    <property type="entry name" value="TM_PBP2"/>
    <property type="match status" value="1"/>
</dbReference>
<keyword evidence="4 7" id="KW-0812">Transmembrane</keyword>
<evidence type="ECO:0000256" key="6">
    <source>
        <dbReference type="ARBA" id="ARBA00023136"/>
    </source>
</evidence>
<feature type="transmembrane region" description="Helical" evidence="7">
    <location>
        <begin position="62"/>
        <end position="83"/>
    </location>
</feature>
<protein>
    <submittedName>
        <fullName evidence="9">Carbohydrate ABC transporter permease</fullName>
    </submittedName>
</protein>
<keyword evidence="6 7" id="KW-0472">Membrane</keyword>
<comment type="caution">
    <text evidence="9">The sequence shown here is derived from an EMBL/GenBank/DDBJ whole genome shotgun (WGS) entry which is preliminary data.</text>
</comment>
<feature type="transmembrane region" description="Helical" evidence="7">
    <location>
        <begin position="129"/>
        <end position="149"/>
    </location>
</feature>
<feature type="transmembrane region" description="Helical" evidence="7">
    <location>
        <begin position="232"/>
        <end position="250"/>
    </location>
</feature>